<dbReference type="AlphaFoldDB" id="A0A518IMB4"/>
<dbReference type="HAMAP" id="MF_01470">
    <property type="entry name" value="Cas1"/>
    <property type="match status" value="1"/>
</dbReference>
<evidence type="ECO:0000256" key="12">
    <source>
        <dbReference type="ARBA" id="ARBA00033996"/>
    </source>
</evidence>
<dbReference type="InterPro" id="IPR042211">
    <property type="entry name" value="CRISPR-assoc_Cas1_N"/>
</dbReference>
<evidence type="ECO:0000256" key="6">
    <source>
        <dbReference type="ARBA" id="ARBA00022842"/>
    </source>
</evidence>
<keyword evidence="1 14" id="KW-0540">Nuclease</keyword>
<evidence type="ECO:0000256" key="5">
    <source>
        <dbReference type="ARBA" id="ARBA00022839"/>
    </source>
</evidence>
<evidence type="ECO:0000256" key="8">
    <source>
        <dbReference type="ARBA" id="ARBA00023014"/>
    </source>
</evidence>
<evidence type="ECO:0000256" key="2">
    <source>
        <dbReference type="ARBA" id="ARBA00022723"/>
    </source>
</evidence>
<protein>
    <recommendedName>
        <fullName evidence="14">CRISPR-associated endonuclease Cas1</fullName>
        <ecNumber evidence="14">3.1.-.-</ecNumber>
    </recommendedName>
</protein>
<keyword evidence="3 14" id="KW-0255">Endonuclease</keyword>
<dbReference type="GO" id="GO:0004527">
    <property type="term" value="F:exonuclease activity"/>
    <property type="evidence" value="ECO:0007669"/>
    <property type="project" value="UniProtKB-KW"/>
</dbReference>
<dbReference type="InterPro" id="IPR011604">
    <property type="entry name" value="PDDEXK-like_dom_sf"/>
</dbReference>
<keyword evidence="9 14" id="KW-0051">Antiviral defense</keyword>
<comment type="cofactor">
    <cofactor evidence="14">
        <name>Mg(2+)</name>
        <dbReference type="ChEBI" id="CHEBI:18420"/>
    </cofactor>
    <cofactor evidence="14">
        <name>Mn(2+)</name>
        <dbReference type="ChEBI" id="CHEBI:29035"/>
    </cofactor>
</comment>
<dbReference type="InterPro" id="IPR022765">
    <property type="entry name" value="Dna2/Cas4_DUF83"/>
</dbReference>
<accession>A0A518IMB4</accession>
<evidence type="ECO:0000256" key="14">
    <source>
        <dbReference type="HAMAP-Rule" id="MF_01470"/>
    </source>
</evidence>
<comment type="catalytic activity">
    <reaction evidence="12">
        <text>exonucleolytic cleavage in the 5'- to 3'-direction to yield nucleoside 3'-phosphates.</text>
        <dbReference type="EC" id="3.1.12.1"/>
    </reaction>
</comment>
<dbReference type="InterPro" id="IPR050646">
    <property type="entry name" value="Cas1"/>
</dbReference>
<dbReference type="GO" id="GO:0046872">
    <property type="term" value="F:metal ion binding"/>
    <property type="evidence" value="ECO:0007669"/>
    <property type="project" value="UniProtKB-UniRule"/>
</dbReference>
<sequence>MTAISLPVPTKSSEYLPARMINEAVYCPRLFYLMHVEGLFQRNRFTADGDVVHRRVDARVDPLALIDQIDGQETADAETDSAETETDATAQPQSVHARSVTLASDELGVIAKLDLVEAAGNLATPVDYKRGRPRRGVDGQIGAWPPERVQICLQALVLRENGFQCDRGILYFNETRQRVEIEIDDALIQLTRQAVDQARHVRELPMPPPPLVDSPKCPHCSLSSICLPDETNRCSNHNPNRDAATRLPTTARDEQRPLYLTTQGLYVGKKSEVLQVKQEGKLLQEVRLRELNQVNLFGNIQLSTQAIQTLCALEVPMVMFSRRGYFHGMLQGTGLKNILLRREQFRLADDPVRSLAIAKLLIEGKIRNCRVLLMRNHISPPTEIISELKRIAARLHNIQRADQLLGVEGTAARLYFGAFAGMLKPGDAPADPDAAIGAPPRWSFDFNGRNRRPPRDAINAMLSLAYSLLAKDLTVVAAAVGLDPYLGFYHLPRPGRPALALDLMEPFRPLIAESVVLSAVNNRMLTPEHFVPGGRGVFLSDSGRKAFFHAYELRMDQLVTHPLFEYRVSYRRLLEIQTRLMAQMVRGEIETFPVFVTR</sequence>
<dbReference type="InterPro" id="IPR013343">
    <property type="entry name" value="CRISPR-assoc_prot_Cas4"/>
</dbReference>
<feature type="domain" description="DUF83" evidence="16">
    <location>
        <begin position="20"/>
        <end position="227"/>
    </location>
</feature>
<evidence type="ECO:0000256" key="1">
    <source>
        <dbReference type="ARBA" id="ARBA00022722"/>
    </source>
</evidence>
<organism evidence="17 18">
    <name type="scientific">Rosistilla oblonga</name>
    <dbReference type="NCBI Taxonomy" id="2527990"/>
    <lineage>
        <taxon>Bacteria</taxon>
        <taxon>Pseudomonadati</taxon>
        <taxon>Planctomycetota</taxon>
        <taxon>Planctomycetia</taxon>
        <taxon>Pirellulales</taxon>
        <taxon>Pirellulaceae</taxon>
        <taxon>Rosistilla</taxon>
    </lineage>
</organism>
<evidence type="ECO:0000256" key="13">
    <source>
        <dbReference type="ARBA" id="ARBA00038592"/>
    </source>
</evidence>
<dbReference type="Gene3D" id="1.20.120.920">
    <property type="entry name" value="CRISPR-associated endonuclease Cas1, C-terminal domain"/>
    <property type="match status" value="1"/>
</dbReference>
<proteinExistence type="inferred from homology"/>
<evidence type="ECO:0000256" key="15">
    <source>
        <dbReference type="SAM" id="MobiDB-lite"/>
    </source>
</evidence>
<dbReference type="Proteomes" id="UP000316770">
    <property type="component" value="Chromosome"/>
</dbReference>
<dbReference type="RefSeq" id="WP_145281730.1">
    <property type="nucleotide sequence ID" value="NZ_CP036318.1"/>
</dbReference>
<evidence type="ECO:0000256" key="3">
    <source>
        <dbReference type="ARBA" id="ARBA00022759"/>
    </source>
</evidence>
<keyword evidence="4 14" id="KW-0378">Hydrolase</keyword>
<keyword evidence="7" id="KW-0408">Iron</keyword>
<dbReference type="Pfam" id="PF01867">
    <property type="entry name" value="Cas_Cas1"/>
    <property type="match status" value="1"/>
</dbReference>
<evidence type="ECO:0000313" key="18">
    <source>
        <dbReference type="Proteomes" id="UP000316770"/>
    </source>
</evidence>
<gene>
    <name evidence="17" type="primary">cas4-cas1</name>
    <name evidence="14" type="synonym">cas1</name>
    <name evidence="17" type="ORF">Mal33_01880</name>
</gene>
<comment type="subunit">
    <text evidence="13 14">Homodimer, forms a heterotetramer with a Cas2 homodimer.</text>
</comment>
<evidence type="ECO:0000256" key="10">
    <source>
        <dbReference type="ARBA" id="ARBA00023125"/>
    </source>
</evidence>
<evidence type="ECO:0000256" key="4">
    <source>
        <dbReference type="ARBA" id="ARBA00022801"/>
    </source>
</evidence>
<evidence type="ECO:0000256" key="11">
    <source>
        <dbReference type="ARBA" id="ARBA00023211"/>
    </source>
</evidence>
<feature type="binding site" evidence="14">
    <location>
        <position position="505"/>
    </location>
    <ligand>
        <name>Mn(2+)</name>
        <dbReference type="ChEBI" id="CHEBI:29035"/>
    </ligand>
</feature>
<dbReference type="InterPro" id="IPR042206">
    <property type="entry name" value="CRISPR-assoc_Cas1_C"/>
</dbReference>
<comment type="function">
    <text evidence="14">CRISPR (clustered regularly interspaced short palindromic repeat), is an adaptive immune system that provides protection against mobile genetic elements (viruses, transposable elements and conjugative plasmids). CRISPR clusters contain spacers, sequences complementary to antecedent mobile elements, and target invading nucleic acids. CRISPR clusters are transcribed and processed into CRISPR RNA (crRNA). Acts as a dsDNA endonuclease. Involved in the integration of spacer DNA into the CRISPR cassette.</text>
</comment>
<dbReference type="PANTHER" id="PTHR34353:SF2">
    <property type="entry name" value="CRISPR-ASSOCIATED ENDONUCLEASE CAS1 1"/>
    <property type="match status" value="1"/>
</dbReference>
<dbReference type="GO" id="GO:0051536">
    <property type="term" value="F:iron-sulfur cluster binding"/>
    <property type="evidence" value="ECO:0007669"/>
    <property type="project" value="UniProtKB-KW"/>
</dbReference>
<feature type="region of interest" description="Disordered" evidence="15">
    <location>
        <begin position="70"/>
        <end position="97"/>
    </location>
</feature>
<keyword evidence="10 14" id="KW-0238">DNA-binding</keyword>
<dbReference type="CDD" id="cd09634">
    <property type="entry name" value="Cas1_I-II-III"/>
    <property type="match status" value="1"/>
</dbReference>
<dbReference type="EMBL" id="CP036318">
    <property type="protein sequence ID" value="QDV54238.1"/>
    <property type="molecule type" value="Genomic_DNA"/>
</dbReference>
<keyword evidence="2 14" id="KW-0479">Metal-binding</keyword>
<dbReference type="PANTHER" id="PTHR34353">
    <property type="entry name" value="CRISPR-ASSOCIATED ENDONUCLEASE CAS1 1"/>
    <property type="match status" value="1"/>
</dbReference>
<dbReference type="InterPro" id="IPR002729">
    <property type="entry name" value="CRISPR-assoc_Cas1"/>
</dbReference>
<dbReference type="Gene3D" id="3.90.320.10">
    <property type="match status" value="1"/>
</dbReference>
<reference evidence="17 18" key="1">
    <citation type="submission" date="2019-02" db="EMBL/GenBank/DDBJ databases">
        <title>Deep-cultivation of Planctomycetes and their phenomic and genomic characterization uncovers novel biology.</title>
        <authorList>
            <person name="Wiegand S."/>
            <person name="Jogler M."/>
            <person name="Boedeker C."/>
            <person name="Pinto D."/>
            <person name="Vollmers J."/>
            <person name="Rivas-Marin E."/>
            <person name="Kohn T."/>
            <person name="Peeters S.H."/>
            <person name="Heuer A."/>
            <person name="Rast P."/>
            <person name="Oberbeckmann S."/>
            <person name="Bunk B."/>
            <person name="Jeske O."/>
            <person name="Meyerdierks A."/>
            <person name="Storesund J.E."/>
            <person name="Kallscheuer N."/>
            <person name="Luecker S."/>
            <person name="Lage O.M."/>
            <person name="Pohl T."/>
            <person name="Merkel B.J."/>
            <person name="Hornburger P."/>
            <person name="Mueller R.-W."/>
            <person name="Bruemmer F."/>
            <person name="Labrenz M."/>
            <person name="Spormann A.M."/>
            <person name="Op den Camp H."/>
            <person name="Overmann J."/>
            <person name="Amann R."/>
            <person name="Jetten M.S.M."/>
            <person name="Mascher T."/>
            <person name="Medema M.H."/>
            <person name="Devos D.P."/>
            <person name="Kaster A.-K."/>
            <person name="Ovreas L."/>
            <person name="Rohde M."/>
            <person name="Galperin M.Y."/>
            <person name="Jogler C."/>
        </authorList>
    </citation>
    <scope>NUCLEOTIDE SEQUENCE [LARGE SCALE GENOMIC DNA]</scope>
    <source>
        <strain evidence="17 18">Mal33</strain>
    </source>
</reference>
<keyword evidence="6 14" id="KW-0460">Magnesium</keyword>
<keyword evidence="18" id="KW-1185">Reference proteome</keyword>
<dbReference type="NCBIfam" id="TIGR00287">
    <property type="entry name" value="cas1"/>
    <property type="match status" value="1"/>
</dbReference>
<dbReference type="GO" id="GO:0003677">
    <property type="term" value="F:DNA binding"/>
    <property type="evidence" value="ECO:0007669"/>
    <property type="project" value="UniProtKB-KW"/>
</dbReference>
<keyword evidence="11 14" id="KW-0464">Manganese</keyword>
<dbReference type="Gene3D" id="3.100.10.20">
    <property type="entry name" value="CRISPR-associated endonuclease Cas1, N-terminal domain"/>
    <property type="match status" value="1"/>
</dbReference>
<comment type="similarity">
    <text evidence="14">Belongs to the CRISPR-associated endonuclease Cas1 family.</text>
</comment>
<feature type="binding site" evidence="14">
    <location>
        <position position="490"/>
    </location>
    <ligand>
        <name>Mn(2+)</name>
        <dbReference type="ChEBI" id="CHEBI:29035"/>
    </ligand>
</feature>
<evidence type="ECO:0000256" key="9">
    <source>
        <dbReference type="ARBA" id="ARBA00023118"/>
    </source>
</evidence>
<dbReference type="GO" id="GO:0043571">
    <property type="term" value="P:maintenance of CRISPR repeat elements"/>
    <property type="evidence" value="ECO:0007669"/>
    <property type="project" value="UniProtKB-UniRule"/>
</dbReference>
<feature type="compositionally biased region" description="Acidic residues" evidence="15">
    <location>
        <begin position="73"/>
        <end position="86"/>
    </location>
</feature>
<evidence type="ECO:0000256" key="7">
    <source>
        <dbReference type="ARBA" id="ARBA00023004"/>
    </source>
</evidence>
<dbReference type="GO" id="GO:0004519">
    <property type="term" value="F:endonuclease activity"/>
    <property type="evidence" value="ECO:0007669"/>
    <property type="project" value="UniProtKB-UniRule"/>
</dbReference>
<dbReference type="Pfam" id="PF01930">
    <property type="entry name" value="Cas_Cas4"/>
    <property type="match status" value="1"/>
</dbReference>
<dbReference type="EC" id="3.1.-.-" evidence="14"/>
<dbReference type="GO" id="GO:0051607">
    <property type="term" value="P:defense response to virus"/>
    <property type="evidence" value="ECO:0007669"/>
    <property type="project" value="UniProtKB-UniRule"/>
</dbReference>
<keyword evidence="8" id="KW-0411">Iron-sulfur</keyword>
<evidence type="ECO:0000259" key="16">
    <source>
        <dbReference type="Pfam" id="PF01930"/>
    </source>
</evidence>
<feature type="binding site" evidence="14">
    <location>
        <position position="408"/>
    </location>
    <ligand>
        <name>Mn(2+)</name>
        <dbReference type="ChEBI" id="CHEBI:29035"/>
    </ligand>
</feature>
<evidence type="ECO:0000313" key="17">
    <source>
        <dbReference type="EMBL" id="QDV54238.1"/>
    </source>
</evidence>
<keyword evidence="5" id="KW-0269">Exonuclease</keyword>
<dbReference type="NCBIfam" id="TIGR00372">
    <property type="entry name" value="cas4"/>
    <property type="match status" value="1"/>
</dbReference>
<name>A0A518IMB4_9BACT</name>